<dbReference type="InterPro" id="IPR031778">
    <property type="entry name" value="Sortilin_N"/>
</dbReference>
<dbReference type="InterPro" id="IPR036278">
    <property type="entry name" value="Sialidase_sf"/>
</dbReference>
<dbReference type="InterPro" id="IPR015943">
    <property type="entry name" value="WD40/YVTN_repeat-like_dom_sf"/>
</dbReference>
<evidence type="ECO:0000256" key="1">
    <source>
        <dbReference type="ARBA" id="ARBA00022737"/>
    </source>
</evidence>
<dbReference type="Gene3D" id="2.130.10.10">
    <property type="entry name" value="YVTN repeat-like/Quinoprotein amine dehydrogenase"/>
    <property type="match status" value="5"/>
</dbReference>
<dbReference type="Pfam" id="PF15902">
    <property type="entry name" value="Sortilin-Vps10"/>
    <property type="match status" value="2"/>
</dbReference>
<organism evidence="3 4">
    <name type="scientific">Candidatus Saccharicenans subterraneus</name>
    <dbReference type="NCBI Taxonomy" id="2508984"/>
    <lineage>
        <taxon>Bacteria</taxon>
        <taxon>Candidatus Aminicenantota</taxon>
        <taxon>Candidatus Aminicenantia</taxon>
        <taxon>Candidatus Aminicenantales</taxon>
        <taxon>Candidatus Saccharicenantaceae</taxon>
        <taxon>Candidatus Saccharicenans</taxon>
    </lineage>
</organism>
<evidence type="ECO:0000259" key="2">
    <source>
        <dbReference type="Pfam" id="PF15902"/>
    </source>
</evidence>
<sequence length="1169" mass="132242">MITALKSLGKKATLLALLLLLLLWPMVGSGAPQKEEAQKPVPPSDKIPLTAKDLELFTWRHIGPWPFSGRFTNFAVPPGQSQTYYVLTASGGVWKTVDGGIHFEPIFEKYGNQSMGYLAIAPSNPNILYLGTGEPIHSRAAYHGNGVWKSTDAGKTWTHVGLEKSFFINKIEVDAKNPDIVYVAAEGKLYDDTDQDCERGLYKSTDGGRTWKRVLDLKDRVVGDFVMDPGNSDVIIAAAYKVYRRTWTFLDRQAGNYLWKTTDGGQTWKKLTAGLPDLGQMKTGRNGLAIYPKNPRIVYLRLDEEVNLGLSEREGAAVYNQRSLFRDGYYLNKFKEYRIRAEFLKFVKFEHLKADKVEDLVNKLNDLVRDPDFQKKAAVNWKGLLAAARKAYDRDEVALPTVEETEKILKKAEDGEKDLIRLNRLVLTSLLADSPGFDAASFTVRDRKQLAIKQDFKDSLTYDEKYIKDEAYLLDNLAALAGDPNLLVKLKINPSGVLNKAKAVYKDRKDILDLLKDGEALARDYDQARGRYQTLNRCLLDLLYAEALQPMEPVKKAGVIYRSDDQGETWQRMTEYKMSGGSEIVNQVEAGYYGRLTVDPSDDKVLIAPETRTVISRDAGKTFQFANWEANKKCHVDSRAVWIDPLNSKHILNANDGGVSETWDGGLHWSQKETIPAQQFYDVFVDNELPYNVMGGTQDNGCWFGPSRNRNPNGVYPADWLYLPSGDGFYVVRDWWNPEYIYWESQFGASRRMNFKTGESISLARRNTPEEEAAGAPALRYQWNAPIYLSPHNPGIVFVCSQFVHRSLSHGDPGTWETISPDLSKQDKARIDLSKKTNLQYATIYTFAESPKKPGIYWAGTDDGNLQLSTNFGQTWTNLTANFYDSKGKPKPGVKGALIPYDRWVMRVLPSQHDTNTCYVIYSGYRTHNEDKTYVFVTRDLGKTWEDISGGMNNPANDIEEDPNNPDVLYLATDYGLYVTFDRGKNWMRLTGPQVPDVVINDLAIQKRDREMVIATYGRGIYVTDIYPFKEFTEENLKKEAYLFDIQEGILWQMLDRRGQSYGEFASAPNPPVGVNIYYYLKNKASKLTLVVKDFAGEVVQEINGSVSPGLQKVFWGLNRRSTQAPGQFGFGRMGARLVEPGLYRVSLMVDGREVMGRTIKVNPDPLYK</sequence>
<dbReference type="AlphaFoldDB" id="A0A3E2BMN2"/>
<proteinExistence type="predicted"/>
<dbReference type="PANTHER" id="PTHR12106:SF27">
    <property type="entry name" value="SORTILIN-RELATED RECEPTOR"/>
    <property type="match status" value="1"/>
</dbReference>
<dbReference type="InterPro" id="IPR050310">
    <property type="entry name" value="VPS10-sortilin"/>
</dbReference>
<keyword evidence="1" id="KW-0677">Repeat</keyword>
<comment type="caution">
    <text evidence="3">The sequence shown here is derived from an EMBL/GenBank/DDBJ whole genome shotgun (WGS) entry which is preliminary data.</text>
</comment>
<reference evidence="3 4" key="1">
    <citation type="submission" date="2018-08" db="EMBL/GenBank/DDBJ databases">
        <title>Genome analysis of the thermophilic bacterium of the candidate phylum Aminicenantes from deep subsurface aquifer revealed its physiology and ecological role.</title>
        <authorList>
            <person name="Kadnikov V.V."/>
            <person name="Mardanov A.V."/>
            <person name="Beletsky A.V."/>
            <person name="Karnachuk O.V."/>
            <person name="Ravin N.V."/>
        </authorList>
    </citation>
    <scope>NUCLEOTIDE SEQUENCE [LARGE SCALE GENOMIC DNA]</scope>
    <source>
        <strain evidence="3">BY38</strain>
    </source>
</reference>
<gene>
    <name evidence="3" type="ORF">OP8BY_2021</name>
</gene>
<dbReference type="CDD" id="cd15482">
    <property type="entry name" value="Sialidase_non-viral"/>
    <property type="match status" value="1"/>
</dbReference>
<dbReference type="SUPFAM" id="SSF50939">
    <property type="entry name" value="Sialidases"/>
    <property type="match status" value="2"/>
</dbReference>
<protein>
    <submittedName>
        <fullName evidence="3">Sialidase</fullName>
    </submittedName>
</protein>
<dbReference type="EMBL" id="QUAH01000005">
    <property type="protein sequence ID" value="RFT16015.1"/>
    <property type="molecule type" value="Genomic_DNA"/>
</dbReference>
<dbReference type="Proteomes" id="UP000257323">
    <property type="component" value="Unassembled WGS sequence"/>
</dbReference>
<feature type="domain" description="Sortilin N-terminal" evidence="2">
    <location>
        <begin position="935"/>
        <end position="1019"/>
    </location>
</feature>
<name>A0A3E2BMN2_9BACT</name>
<evidence type="ECO:0000313" key="3">
    <source>
        <dbReference type="EMBL" id="RFT16015.1"/>
    </source>
</evidence>
<dbReference type="PANTHER" id="PTHR12106">
    <property type="entry name" value="SORTILIN RELATED"/>
    <property type="match status" value="1"/>
</dbReference>
<accession>A0A3E2BMN2</accession>
<feature type="domain" description="Sortilin N-terminal" evidence="2">
    <location>
        <begin position="147"/>
        <end position="277"/>
    </location>
</feature>
<evidence type="ECO:0000313" key="4">
    <source>
        <dbReference type="Proteomes" id="UP000257323"/>
    </source>
</evidence>